<reference evidence="3" key="1">
    <citation type="submission" date="2017-08" db="EMBL/GenBank/DDBJ databases">
        <title>Direct submision.</title>
        <authorList>
            <person name="Kim S.-J."/>
            <person name="Rhee S.-K."/>
        </authorList>
    </citation>
    <scope>NUCLEOTIDE SEQUENCE [LARGE SCALE GENOMIC DNA]</scope>
    <source>
        <strain evidence="3">GI5</strain>
    </source>
</reference>
<sequence>MLPDSYQNRFGGIERLYGAGTLSILQQAHVCVVGIGGVGSWAAEALARSGVGEITLIDMDDICISNTNRQIHASDGHYGQLKVEVMGQRLRAINPDIKCHEDMDFVTASNVADKMGKHFDFVLDATDSVKHKVAMIVYCKRNKIPIYVVGSAGGQTDPTRIHYADITRAEQDPLLALVRKKLRQEHGYSSNLKRRFSIECVYSDEPVMFQQPDGSVCSTRPSTGTDSSVRLDCAGGIGASTCVTASFGFVASSRIIRKLLDKAHQTKS</sequence>
<dbReference type="PANTHER" id="PTHR43267">
    <property type="entry name" value="TRNA THREONYLCARBAMOYLADENOSINE DEHYDRATASE"/>
    <property type="match status" value="1"/>
</dbReference>
<feature type="domain" description="THIF-type NAD/FAD binding fold" evidence="1">
    <location>
        <begin position="18"/>
        <end position="262"/>
    </location>
</feature>
<dbReference type="GO" id="GO:0008641">
    <property type="term" value="F:ubiquitin-like modifier activating enzyme activity"/>
    <property type="evidence" value="ECO:0007669"/>
    <property type="project" value="InterPro"/>
</dbReference>
<dbReference type="InterPro" id="IPR045886">
    <property type="entry name" value="ThiF/MoeB/HesA"/>
</dbReference>
<evidence type="ECO:0000259" key="1">
    <source>
        <dbReference type="Pfam" id="PF00899"/>
    </source>
</evidence>
<dbReference type="GO" id="GO:0061504">
    <property type="term" value="P:cyclic threonylcarbamoyladenosine biosynthetic process"/>
    <property type="evidence" value="ECO:0007669"/>
    <property type="project" value="TreeGrafter"/>
</dbReference>
<dbReference type="GO" id="GO:0061503">
    <property type="term" value="F:tRNA threonylcarbamoyladenosine dehydratase"/>
    <property type="evidence" value="ECO:0007669"/>
    <property type="project" value="TreeGrafter"/>
</dbReference>
<dbReference type="RefSeq" id="WP_101895815.1">
    <property type="nucleotide sequence ID" value="NZ_CP022684.1"/>
</dbReference>
<dbReference type="SUPFAM" id="SSF69572">
    <property type="entry name" value="Activating enzymes of the ubiquitin-like proteins"/>
    <property type="match status" value="1"/>
</dbReference>
<proteinExistence type="predicted"/>
<dbReference type="NCBIfam" id="NF011696">
    <property type="entry name" value="PRK15116.1"/>
    <property type="match status" value="1"/>
</dbReference>
<dbReference type="Proteomes" id="UP000235116">
    <property type="component" value="Chromosome"/>
</dbReference>
<name>A0A2K9LQN0_9GAMM</name>
<dbReference type="KEGG" id="kak:Kalk_19295"/>
<protein>
    <submittedName>
        <fullName evidence="2">tRNA cyclic N6-threonylcarbamoyladenosine(37) synthase TcdA</fullName>
    </submittedName>
</protein>
<accession>A0A2K9LQN0</accession>
<dbReference type="InterPro" id="IPR035985">
    <property type="entry name" value="Ubiquitin-activating_enz"/>
</dbReference>
<dbReference type="EMBL" id="CP022684">
    <property type="protein sequence ID" value="AUM14441.1"/>
    <property type="molecule type" value="Genomic_DNA"/>
</dbReference>
<organism evidence="2 3">
    <name type="scientific">Ketobacter alkanivorans</name>
    <dbReference type="NCBI Taxonomy" id="1917421"/>
    <lineage>
        <taxon>Bacteria</taxon>
        <taxon>Pseudomonadati</taxon>
        <taxon>Pseudomonadota</taxon>
        <taxon>Gammaproteobacteria</taxon>
        <taxon>Pseudomonadales</taxon>
        <taxon>Ketobacteraceae</taxon>
        <taxon>Ketobacter</taxon>
    </lineage>
</organism>
<dbReference type="Pfam" id="PF00899">
    <property type="entry name" value="ThiF"/>
    <property type="match status" value="1"/>
</dbReference>
<dbReference type="Gene3D" id="3.40.50.720">
    <property type="entry name" value="NAD(P)-binding Rossmann-like Domain"/>
    <property type="match status" value="1"/>
</dbReference>
<gene>
    <name evidence="2" type="ORF">Kalk_19295</name>
</gene>
<dbReference type="OrthoDB" id="9804150at2"/>
<dbReference type="AlphaFoldDB" id="A0A2K9LQN0"/>
<evidence type="ECO:0000313" key="3">
    <source>
        <dbReference type="Proteomes" id="UP000235116"/>
    </source>
</evidence>
<dbReference type="PANTHER" id="PTHR43267:SF1">
    <property type="entry name" value="TRNA THREONYLCARBAMOYLADENOSINE DEHYDRATASE"/>
    <property type="match status" value="1"/>
</dbReference>
<dbReference type="InterPro" id="IPR000594">
    <property type="entry name" value="ThiF_NAD_FAD-bd"/>
</dbReference>
<evidence type="ECO:0000313" key="2">
    <source>
        <dbReference type="EMBL" id="AUM14441.1"/>
    </source>
</evidence>
<keyword evidence="3" id="KW-1185">Reference proteome</keyword>
<dbReference type="CDD" id="cd00755">
    <property type="entry name" value="YgdL_like"/>
    <property type="match status" value="1"/>
</dbReference>